<feature type="transmembrane region" description="Helical" evidence="1">
    <location>
        <begin position="12"/>
        <end position="34"/>
    </location>
</feature>
<accession>A0ABS4GL45</accession>
<dbReference type="Proteomes" id="UP001519343">
    <property type="component" value="Unassembled WGS sequence"/>
</dbReference>
<keyword evidence="3" id="KW-1185">Reference proteome</keyword>
<sequence>MNKIILKLEGLAVLILCLYFYSTYGFSWGIFLLFLLLPDLSMLGYIMNVRVGAAAYNLFHTYLVSILPLVWGIVTKSDWSIMVGLIWTAHIGMDRLLGYGLKYTTHFKDTHFQRL</sequence>
<dbReference type="Pfam" id="PF14079">
    <property type="entry name" value="DUF4260"/>
    <property type="match status" value="1"/>
</dbReference>
<gene>
    <name evidence="2" type="ORF">J2Z37_000963</name>
</gene>
<feature type="transmembrane region" description="Helical" evidence="1">
    <location>
        <begin position="54"/>
        <end position="74"/>
    </location>
</feature>
<organism evidence="2 3">
    <name type="scientific">Ammoniphilus resinae</name>
    <dbReference type="NCBI Taxonomy" id="861532"/>
    <lineage>
        <taxon>Bacteria</taxon>
        <taxon>Bacillati</taxon>
        <taxon>Bacillota</taxon>
        <taxon>Bacilli</taxon>
        <taxon>Bacillales</taxon>
        <taxon>Paenibacillaceae</taxon>
        <taxon>Aneurinibacillus group</taxon>
        <taxon>Ammoniphilus</taxon>
    </lineage>
</organism>
<evidence type="ECO:0000256" key="1">
    <source>
        <dbReference type="SAM" id="Phobius"/>
    </source>
</evidence>
<comment type="caution">
    <text evidence="2">The sequence shown here is derived from an EMBL/GenBank/DDBJ whole genome shotgun (WGS) entry which is preliminary data.</text>
</comment>
<name>A0ABS4GL45_9BACL</name>
<keyword evidence="1" id="KW-1133">Transmembrane helix</keyword>
<keyword evidence="1" id="KW-0472">Membrane</keyword>
<keyword evidence="1" id="KW-0812">Transmembrane</keyword>
<evidence type="ECO:0000313" key="2">
    <source>
        <dbReference type="EMBL" id="MBP1930966.1"/>
    </source>
</evidence>
<dbReference type="RefSeq" id="WP_209809073.1">
    <property type="nucleotide sequence ID" value="NZ_JAGGKT010000002.1"/>
</dbReference>
<evidence type="ECO:0008006" key="4">
    <source>
        <dbReference type="Google" id="ProtNLM"/>
    </source>
</evidence>
<evidence type="ECO:0000313" key="3">
    <source>
        <dbReference type="Proteomes" id="UP001519343"/>
    </source>
</evidence>
<protein>
    <recommendedName>
        <fullName evidence="4">DUF4260 domain-containing protein</fullName>
    </recommendedName>
</protein>
<reference evidence="2 3" key="1">
    <citation type="submission" date="2021-03" db="EMBL/GenBank/DDBJ databases">
        <title>Genomic Encyclopedia of Type Strains, Phase IV (KMG-IV): sequencing the most valuable type-strain genomes for metagenomic binning, comparative biology and taxonomic classification.</title>
        <authorList>
            <person name="Goeker M."/>
        </authorList>
    </citation>
    <scope>NUCLEOTIDE SEQUENCE [LARGE SCALE GENOMIC DNA]</scope>
    <source>
        <strain evidence="2 3">DSM 24738</strain>
    </source>
</reference>
<dbReference type="EMBL" id="JAGGKT010000002">
    <property type="protein sequence ID" value="MBP1930966.1"/>
    <property type="molecule type" value="Genomic_DNA"/>
</dbReference>
<proteinExistence type="predicted"/>
<dbReference type="InterPro" id="IPR025356">
    <property type="entry name" value="DUF4260"/>
</dbReference>